<keyword evidence="2 9" id="KW-0808">Transferase</keyword>
<keyword evidence="3" id="KW-0545">Nucleotide biosynthesis</keyword>
<dbReference type="Pfam" id="PF14572">
    <property type="entry name" value="Pribosyl_synth"/>
    <property type="match status" value="1"/>
</dbReference>
<dbReference type="InterPro" id="IPR000836">
    <property type="entry name" value="PRTase_dom"/>
</dbReference>
<keyword evidence="10" id="KW-1185">Reference proteome</keyword>
<dbReference type="GO" id="GO:0004749">
    <property type="term" value="F:ribose phosphate diphosphokinase activity"/>
    <property type="evidence" value="ECO:0007669"/>
    <property type="project" value="UniProtKB-EC"/>
</dbReference>
<evidence type="ECO:0000256" key="4">
    <source>
        <dbReference type="ARBA" id="ARBA00022741"/>
    </source>
</evidence>
<dbReference type="SMART" id="SM01400">
    <property type="entry name" value="Pribosyltran_N"/>
    <property type="match status" value="1"/>
</dbReference>
<gene>
    <name evidence="9" type="primary">prs</name>
    <name evidence="9" type="ORF">V6X30_01665</name>
</gene>
<reference evidence="9 10" key="1">
    <citation type="submission" date="2024-02" db="EMBL/GenBank/DDBJ databases">
        <title>New especies of Spiribacter isolated from saline water.</title>
        <authorList>
            <person name="Leon M.J."/>
            <person name="De La Haba R."/>
            <person name="Sanchez-Porro C."/>
            <person name="Ventosa A."/>
        </authorList>
    </citation>
    <scope>NUCLEOTIDE SEQUENCE [LARGE SCALE GENOMIC DNA]</scope>
    <source>
        <strain evidence="10">ag22IC4-189</strain>
    </source>
</reference>
<comment type="caution">
    <text evidence="9">The sequence shown here is derived from an EMBL/GenBank/DDBJ whole genome shotgun (WGS) entry which is preliminary data.</text>
</comment>
<dbReference type="Gene3D" id="3.40.50.2020">
    <property type="match status" value="2"/>
</dbReference>
<evidence type="ECO:0000256" key="7">
    <source>
        <dbReference type="ARBA" id="ARBA00049535"/>
    </source>
</evidence>
<dbReference type="Pfam" id="PF13793">
    <property type="entry name" value="Pribosyltran_N"/>
    <property type="match status" value="1"/>
</dbReference>
<dbReference type="NCBIfam" id="TIGR01251">
    <property type="entry name" value="ribP_PPkin"/>
    <property type="match status" value="1"/>
</dbReference>
<accession>A0ABV3T8A3</accession>
<evidence type="ECO:0000313" key="9">
    <source>
        <dbReference type="EMBL" id="MEX0430109.1"/>
    </source>
</evidence>
<evidence type="ECO:0000256" key="3">
    <source>
        <dbReference type="ARBA" id="ARBA00022727"/>
    </source>
</evidence>
<dbReference type="RefSeq" id="WP_367982904.1">
    <property type="nucleotide sequence ID" value="NZ_JBAKFF010000001.1"/>
</dbReference>
<evidence type="ECO:0000256" key="1">
    <source>
        <dbReference type="ARBA" id="ARBA00013247"/>
    </source>
</evidence>
<evidence type="ECO:0000256" key="2">
    <source>
        <dbReference type="ARBA" id="ARBA00022679"/>
    </source>
</evidence>
<sequence length="316" mass="33846">MDSRPVRLFAPASQTELADSVATHLDVDLDSLEERDFEDGEHKTRLLRPVAGSDCHVIQSLYGHDGYSVNDRLVRTLFLLAELRDHDAARVTAVLPYLAYARKDRRTKPLDPVATRYVAQLLEAVGVDRVDTLDVHNPSAFENAFRVPVRNIEAGPELADALLERDRPAAVTVVSPDAGGYKRAERFREILAERTGTRPGLAFMEKKRSAGTVSGDTLVGEVDGTTAVLVDDMISTGGTLARAASACRQGGADRVVAVATHGLFTADARATLKAAPVDRIYITDSLVAARRAGDALGERLAVVAAGPILAEAIANG</sequence>
<dbReference type="InterPro" id="IPR029057">
    <property type="entry name" value="PRTase-like"/>
</dbReference>
<dbReference type="InterPro" id="IPR029099">
    <property type="entry name" value="Pribosyltran_N"/>
</dbReference>
<name>A0ABV3T8A3_9GAMM</name>
<keyword evidence="6" id="KW-0067">ATP-binding</keyword>
<dbReference type="EC" id="2.7.6.1" evidence="1"/>
<dbReference type="SUPFAM" id="SSF53271">
    <property type="entry name" value="PRTase-like"/>
    <property type="match status" value="2"/>
</dbReference>
<proteinExistence type="predicted"/>
<dbReference type="Proteomes" id="UP001556637">
    <property type="component" value="Unassembled WGS sequence"/>
</dbReference>
<feature type="domain" description="Ribose-phosphate pyrophosphokinase N-terminal" evidence="8">
    <location>
        <begin position="7"/>
        <end position="126"/>
    </location>
</feature>
<evidence type="ECO:0000256" key="6">
    <source>
        <dbReference type="ARBA" id="ARBA00022840"/>
    </source>
</evidence>
<comment type="catalytic activity">
    <reaction evidence="7">
        <text>D-ribose 5-phosphate + ATP = 5-phospho-alpha-D-ribose 1-diphosphate + AMP + H(+)</text>
        <dbReference type="Rhea" id="RHEA:15609"/>
        <dbReference type="ChEBI" id="CHEBI:15378"/>
        <dbReference type="ChEBI" id="CHEBI:30616"/>
        <dbReference type="ChEBI" id="CHEBI:58017"/>
        <dbReference type="ChEBI" id="CHEBI:78346"/>
        <dbReference type="ChEBI" id="CHEBI:456215"/>
        <dbReference type="EC" id="2.7.6.1"/>
    </reaction>
</comment>
<dbReference type="PANTHER" id="PTHR10210">
    <property type="entry name" value="RIBOSE-PHOSPHATE DIPHOSPHOKINASE FAMILY MEMBER"/>
    <property type="match status" value="1"/>
</dbReference>
<dbReference type="CDD" id="cd06223">
    <property type="entry name" value="PRTases_typeI"/>
    <property type="match status" value="1"/>
</dbReference>
<keyword evidence="4" id="KW-0547">Nucleotide-binding</keyword>
<protein>
    <recommendedName>
        <fullName evidence="1">ribose-phosphate diphosphokinase</fullName>
        <ecNumber evidence="1">2.7.6.1</ecNumber>
    </recommendedName>
</protein>
<dbReference type="InterPro" id="IPR005946">
    <property type="entry name" value="Rib-P_diPkinase"/>
</dbReference>
<dbReference type="EMBL" id="JBAKFF010000001">
    <property type="protein sequence ID" value="MEX0430109.1"/>
    <property type="molecule type" value="Genomic_DNA"/>
</dbReference>
<keyword evidence="5" id="KW-0418">Kinase</keyword>
<organism evidence="9 10">
    <name type="scientific">Spiribacter insolitus</name>
    <dbReference type="NCBI Taxonomy" id="3122417"/>
    <lineage>
        <taxon>Bacteria</taxon>
        <taxon>Pseudomonadati</taxon>
        <taxon>Pseudomonadota</taxon>
        <taxon>Gammaproteobacteria</taxon>
        <taxon>Chromatiales</taxon>
        <taxon>Ectothiorhodospiraceae</taxon>
        <taxon>Spiribacter</taxon>
    </lineage>
</organism>
<evidence type="ECO:0000256" key="5">
    <source>
        <dbReference type="ARBA" id="ARBA00022777"/>
    </source>
</evidence>
<dbReference type="PANTHER" id="PTHR10210:SF32">
    <property type="entry name" value="RIBOSE-PHOSPHATE PYROPHOSPHOKINASE 2"/>
    <property type="match status" value="1"/>
</dbReference>
<evidence type="ECO:0000313" key="10">
    <source>
        <dbReference type="Proteomes" id="UP001556637"/>
    </source>
</evidence>
<evidence type="ECO:0000259" key="8">
    <source>
        <dbReference type="Pfam" id="PF13793"/>
    </source>
</evidence>